<dbReference type="EMBL" id="CP047218">
    <property type="protein sequence ID" value="QHD66817.1"/>
    <property type="molecule type" value="Genomic_DNA"/>
</dbReference>
<dbReference type="AlphaFoldDB" id="A0A6P1GE88"/>
<name>A0A6P1GE88_SPHYA</name>
<dbReference type="Proteomes" id="UP000464086">
    <property type="component" value="Chromosome"/>
</dbReference>
<proteinExistence type="predicted"/>
<accession>A0A6P1GE88</accession>
<evidence type="ECO:0000256" key="1">
    <source>
        <dbReference type="SAM" id="Phobius"/>
    </source>
</evidence>
<sequence>MKIKLTSVIDKVATVVAKNKVVAAAVVSLFAIMGVVSQEDASTWTNVVTAVATVVSQVL</sequence>
<keyword evidence="1" id="KW-1133">Transmembrane helix</keyword>
<keyword evidence="1" id="KW-0472">Membrane</keyword>
<organism evidence="2 3">
    <name type="scientific">Sphingobium yanoikuyae</name>
    <name type="common">Sphingomonas yanoikuyae</name>
    <dbReference type="NCBI Taxonomy" id="13690"/>
    <lineage>
        <taxon>Bacteria</taxon>
        <taxon>Pseudomonadati</taxon>
        <taxon>Pseudomonadota</taxon>
        <taxon>Alphaproteobacteria</taxon>
        <taxon>Sphingomonadales</taxon>
        <taxon>Sphingomonadaceae</taxon>
        <taxon>Sphingobium</taxon>
    </lineage>
</organism>
<feature type="transmembrane region" description="Helical" evidence="1">
    <location>
        <begin position="21"/>
        <end position="38"/>
    </location>
</feature>
<gene>
    <name evidence="2" type="ORF">GS397_07000</name>
</gene>
<keyword evidence="1" id="KW-0812">Transmembrane</keyword>
<evidence type="ECO:0000313" key="2">
    <source>
        <dbReference type="EMBL" id="QHD66817.1"/>
    </source>
</evidence>
<evidence type="ECO:0000313" key="3">
    <source>
        <dbReference type="Proteomes" id="UP000464086"/>
    </source>
</evidence>
<reference evidence="2 3" key="1">
    <citation type="submission" date="2019-12" db="EMBL/GenBank/DDBJ databases">
        <title>Functional and genomic insights into the Sphingobium yanoikuyae YC-JY1, a bacterium efficiently degrading bisphenol A.</title>
        <authorList>
            <person name="Jia Y."/>
            <person name="Li X."/>
            <person name="Wang J."/>
            <person name="Eltoukhy A."/>
            <person name="Lamraoui I."/>
            <person name="Yan Y."/>
        </authorList>
    </citation>
    <scope>NUCLEOTIDE SEQUENCE [LARGE SCALE GENOMIC DNA]</scope>
    <source>
        <strain evidence="2 3">YC-JY1</strain>
    </source>
</reference>
<dbReference type="RefSeq" id="WP_159366042.1">
    <property type="nucleotide sequence ID" value="NZ_CP047218.1"/>
</dbReference>
<protein>
    <submittedName>
        <fullName evidence="2">Uncharacterized protein</fullName>
    </submittedName>
</protein>